<evidence type="ECO:0000256" key="6">
    <source>
        <dbReference type="SAM" id="MobiDB-lite"/>
    </source>
</evidence>
<evidence type="ECO:0000256" key="4">
    <source>
        <dbReference type="ARBA" id="ARBA00022825"/>
    </source>
</evidence>
<feature type="compositionally biased region" description="Low complexity" evidence="6">
    <location>
        <begin position="352"/>
        <end position="361"/>
    </location>
</feature>
<comment type="caution">
    <text evidence="5">Lacks conserved residue(s) required for the propagation of feature annotation.</text>
</comment>
<evidence type="ECO:0000256" key="3">
    <source>
        <dbReference type="ARBA" id="ARBA00022801"/>
    </source>
</evidence>
<dbReference type="InterPro" id="IPR050131">
    <property type="entry name" value="Peptidase_S8_subtilisin-like"/>
</dbReference>
<dbReference type="PANTHER" id="PTHR43806:SF11">
    <property type="entry name" value="CEREVISIN-RELATED"/>
    <property type="match status" value="1"/>
</dbReference>
<keyword evidence="9" id="KW-1185">Reference proteome</keyword>
<organism evidence="8 9">
    <name type="scientific">Streptomyces lancefieldiae</name>
    <dbReference type="NCBI Taxonomy" id="3075520"/>
    <lineage>
        <taxon>Bacteria</taxon>
        <taxon>Bacillati</taxon>
        <taxon>Actinomycetota</taxon>
        <taxon>Actinomycetes</taxon>
        <taxon>Kitasatosporales</taxon>
        <taxon>Streptomycetaceae</taxon>
        <taxon>Streptomyces</taxon>
    </lineage>
</organism>
<dbReference type="SUPFAM" id="SSF52743">
    <property type="entry name" value="Subtilisin-like"/>
    <property type="match status" value="1"/>
</dbReference>
<accession>A0ABU3ARJ0</accession>
<dbReference type="InterPro" id="IPR000209">
    <property type="entry name" value="Peptidase_S8/S53_dom"/>
</dbReference>
<feature type="region of interest" description="Disordered" evidence="6">
    <location>
        <begin position="1"/>
        <end position="30"/>
    </location>
</feature>
<dbReference type="Pfam" id="PF00082">
    <property type="entry name" value="Peptidase_S8"/>
    <property type="match status" value="1"/>
</dbReference>
<dbReference type="PROSITE" id="PS00137">
    <property type="entry name" value="SUBTILASE_HIS"/>
    <property type="match status" value="1"/>
</dbReference>
<evidence type="ECO:0000256" key="5">
    <source>
        <dbReference type="PROSITE-ProRule" id="PRU01240"/>
    </source>
</evidence>
<evidence type="ECO:0000256" key="2">
    <source>
        <dbReference type="ARBA" id="ARBA00022670"/>
    </source>
</evidence>
<feature type="compositionally biased region" description="Basic residues" evidence="6">
    <location>
        <begin position="1"/>
        <end position="10"/>
    </location>
</feature>
<gene>
    <name evidence="8" type="ORF">RM812_18530</name>
</gene>
<dbReference type="EMBL" id="JAVRFH010000016">
    <property type="protein sequence ID" value="MDT0612197.1"/>
    <property type="molecule type" value="Genomic_DNA"/>
</dbReference>
<feature type="region of interest" description="Disordered" evidence="6">
    <location>
        <begin position="352"/>
        <end position="372"/>
    </location>
</feature>
<dbReference type="RefSeq" id="WP_311573744.1">
    <property type="nucleotide sequence ID" value="NZ_JAVRFH010000016.1"/>
</dbReference>
<comment type="similarity">
    <text evidence="1 5">Belongs to the peptidase S8 family.</text>
</comment>
<dbReference type="Proteomes" id="UP001180724">
    <property type="component" value="Unassembled WGS sequence"/>
</dbReference>
<evidence type="ECO:0000259" key="7">
    <source>
        <dbReference type="Pfam" id="PF00082"/>
    </source>
</evidence>
<evidence type="ECO:0000313" key="9">
    <source>
        <dbReference type="Proteomes" id="UP001180724"/>
    </source>
</evidence>
<keyword evidence="4" id="KW-0720">Serine protease</keyword>
<keyword evidence="2" id="KW-0645">Protease</keyword>
<keyword evidence="3" id="KW-0378">Hydrolase</keyword>
<reference evidence="8" key="1">
    <citation type="submission" date="2024-05" db="EMBL/GenBank/DDBJ databases">
        <title>30 novel species of actinomycetes from the DSMZ collection.</title>
        <authorList>
            <person name="Nouioui I."/>
        </authorList>
    </citation>
    <scope>NUCLEOTIDE SEQUENCE</scope>
    <source>
        <strain evidence="8">DSM 40712</strain>
    </source>
</reference>
<dbReference type="PROSITE" id="PS51892">
    <property type="entry name" value="SUBTILASE"/>
    <property type="match status" value="1"/>
</dbReference>
<comment type="caution">
    <text evidence="8">The sequence shown here is derived from an EMBL/GenBank/DDBJ whole genome shotgun (WGS) entry which is preliminary data.</text>
</comment>
<dbReference type="Gene3D" id="3.40.50.200">
    <property type="entry name" value="Peptidase S8/S53 domain"/>
    <property type="match status" value="1"/>
</dbReference>
<name>A0ABU3ARJ0_9ACTN</name>
<evidence type="ECO:0000313" key="8">
    <source>
        <dbReference type="EMBL" id="MDT0612197.1"/>
    </source>
</evidence>
<dbReference type="PRINTS" id="PR00723">
    <property type="entry name" value="SUBTILISIN"/>
</dbReference>
<evidence type="ECO:0000256" key="1">
    <source>
        <dbReference type="ARBA" id="ARBA00011073"/>
    </source>
</evidence>
<proteinExistence type="inferred from homology"/>
<protein>
    <submittedName>
        <fullName evidence="8">S8 family serine peptidase</fullName>
    </submittedName>
</protein>
<dbReference type="InterPro" id="IPR015500">
    <property type="entry name" value="Peptidase_S8_subtilisin-rel"/>
</dbReference>
<feature type="domain" description="Peptidase S8/S53" evidence="7">
    <location>
        <begin position="102"/>
        <end position="350"/>
    </location>
</feature>
<dbReference type="PANTHER" id="PTHR43806">
    <property type="entry name" value="PEPTIDASE S8"/>
    <property type="match status" value="1"/>
</dbReference>
<feature type="compositionally biased region" description="Pro residues" evidence="6">
    <location>
        <begin position="362"/>
        <end position="372"/>
    </location>
</feature>
<dbReference type="InterPro" id="IPR022398">
    <property type="entry name" value="Peptidase_S8_His-AS"/>
</dbReference>
<dbReference type="InterPro" id="IPR036852">
    <property type="entry name" value="Peptidase_S8/S53_dom_sf"/>
</dbReference>
<feature type="non-terminal residue" evidence="8">
    <location>
        <position position="372"/>
    </location>
</feature>
<sequence>MTCAPRRPHLPPRTDADRHGPRPPLGRLPRGTARTLAVLAVLTVAAPLAAASPVAADTGLPRINAVPPRSGGCVKPSKQHPVDVPWPQQYIAPSRAWDTTRGAGAVVAVVDTGVDATRSPALAGRVTPASPASGTDCIGHGTFVAGLIAAAPRPGTGFAGVAPEARIVAVRATASDGSATANSVAAGIEAAVARRARVIAVPIALPEGSPALTAAVRDAGRRGALVIAPAYAAGGTLTGSGDAPAPAAYPAALPDVLAVAALGPGGVPDQRLAPRTAPDLAAPGNAVMSIGPGGTGSFTGDGAEMATAFVAGTAALAVAAHPDLTPARLADRLTSTAYRIPADEALVGAGTVDPAAADTAPAPAPAPPAPPA</sequence>